<proteinExistence type="predicted"/>
<name>A0ACC2RQU8_9FUNG</name>
<accession>A0ACC2RQU8</accession>
<sequence length="82" mass="9395">MMVDFPAASCSMGTTTARSLNDAHGQRNVVEATKTWLNRETYGLLIDGAYTRFRGWYDGLTLTQNLTRVNFTYPFFQFIVMN</sequence>
<dbReference type="EMBL" id="QTSX02006672">
    <property type="protein sequence ID" value="KAJ9052424.1"/>
    <property type="molecule type" value="Genomic_DNA"/>
</dbReference>
<gene>
    <name evidence="1" type="ORF">DSO57_1034261</name>
</gene>
<keyword evidence="2" id="KW-1185">Reference proteome</keyword>
<evidence type="ECO:0000313" key="1">
    <source>
        <dbReference type="EMBL" id="KAJ9052424.1"/>
    </source>
</evidence>
<comment type="caution">
    <text evidence="1">The sequence shown here is derived from an EMBL/GenBank/DDBJ whole genome shotgun (WGS) entry which is preliminary data.</text>
</comment>
<dbReference type="Proteomes" id="UP001165960">
    <property type="component" value="Unassembled WGS sequence"/>
</dbReference>
<organism evidence="1 2">
    <name type="scientific">Entomophthora muscae</name>
    <dbReference type="NCBI Taxonomy" id="34485"/>
    <lineage>
        <taxon>Eukaryota</taxon>
        <taxon>Fungi</taxon>
        <taxon>Fungi incertae sedis</taxon>
        <taxon>Zoopagomycota</taxon>
        <taxon>Entomophthoromycotina</taxon>
        <taxon>Entomophthoromycetes</taxon>
        <taxon>Entomophthorales</taxon>
        <taxon>Entomophthoraceae</taxon>
        <taxon>Entomophthora</taxon>
    </lineage>
</organism>
<evidence type="ECO:0000313" key="2">
    <source>
        <dbReference type="Proteomes" id="UP001165960"/>
    </source>
</evidence>
<protein>
    <submittedName>
        <fullName evidence="1">Uncharacterized protein</fullName>
    </submittedName>
</protein>
<reference evidence="1" key="1">
    <citation type="submission" date="2022-04" db="EMBL/GenBank/DDBJ databases">
        <title>Genome of the entomopathogenic fungus Entomophthora muscae.</title>
        <authorList>
            <person name="Elya C."/>
            <person name="Lovett B.R."/>
            <person name="Lee E."/>
            <person name="Macias A.M."/>
            <person name="Hajek A.E."/>
            <person name="De Bivort B.L."/>
            <person name="Kasson M.T."/>
            <person name="De Fine Licht H.H."/>
            <person name="Stajich J.E."/>
        </authorList>
    </citation>
    <scope>NUCLEOTIDE SEQUENCE</scope>
    <source>
        <strain evidence="1">Berkeley</strain>
    </source>
</reference>